<reference evidence="6 7" key="1">
    <citation type="submission" date="2024-02" db="EMBL/GenBank/DDBJ databases">
        <authorList>
            <person name="Daric V."/>
            <person name="Darras S."/>
        </authorList>
    </citation>
    <scope>NUCLEOTIDE SEQUENCE [LARGE SCALE GENOMIC DNA]</scope>
</reference>
<dbReference type="Pfam" id="PF13843">
    <property type="entry name" value="DDE_Tnp_1_7"/>
    <property type="match status" value="1"/>
</dbReference>
<feature type="domain" description="PiggyBac transposable element-derived protein" evidence="2">
    <location>
        <begin position="116"/>
        <end position="464"/>
    </location>
</feature>
<protein>
    <recommendedName>
        <fullName evidence="2">PiggyBac transposable element-derived protein domain-containing protein</fullName>
    </recommendedName>
</protein>
<organism evidence="6 7">
    <name type="scientific">Clavelina lepadiformis</name>
    <name type="common">Light-bulb sea squirt</name>
    <name type="synonym">Ascidia lepadiformis</name>
    <dbReference type="NCBI Taxonomy" id="159417"/>
    <lineage>
        <taxon>Eukaryota</taxon>
        <taxon>Metazoa</taxon>
        <taxon>Chordata</taxon>
        <taxon>Tunicata</taxon>
        <taxon>Ascidiacea</taxon>
        <taxon>Aplousobranchia</taxon>
        <taxon>Clavelinidae</taxon>
        <taxon>Clavelina</taxon>
    </lineage>
</organism>
<evidence type="ECO:0000313" key="4">
    <source>
        <dbReference type="EMBL" id="CAK8681979.1"/>
    </source>
</evidence>
<gene>
    <name evidence="3" type="ORF">CVLEPA_LOCUS12195</name>
    <name evidence="4" type="ORF">CVLEPA_LOCUS12203</name>
    <name evidence="5" type="ORF">CVLEPA_LOCUS18105</name>
    <name evidence="6" type="ORF">CVLEPA_LOCUS28474</name>
</gene>
<accession>A0ABP0GX23</accession>
<proteinExistence type="predicted"/>
<dbReference type="PANTHER" id="PTHR46599">
    <property type="entry name" value="PIGGYBAC TRANSPOSABLE ELEMENT-DERIVED PROTEIN 4"/>
    <property type="match status" value="1"/>
</dbReference>
<name>A0ABP0GX23_CLALP</name>
<sequence>MSSHKCRFTAAEAIAILHEDSDIDETDDLEDMPEEVLQVRESDTSSDEDLYDADDAGSSSDHHSDCESSSSVQYTARNGETWTPLLCARTVRSNPANLVRVRPGVNPSVRYKASSSPYDCWKLFVDNSILIPIKTHTTREATKNDPNFHLPMEKLEAFISLQYARGIYSKSHSVDFLWSEKYGPPIFRETMSRSDFVKVKRYIRFDNKDCRSQRLLSDKFIHIRETMEALVSNCIRNYKPDWSLTVDEQLFPMKNRCPFIVFMPNKPDKFGMKFWVIAEVSSKYVCNILPYLGALEKDQRNGRPLAEDVVMRLTSNLDRNGGYNITTDNFFTSLNLAGLLSQRNMTIVGTVRSNSKGLPKEITRGEEEKFSSKFFYNSLRNSMLVNYQCKQKKNVNLLSTMHNSPSTDATEKKKPTVIQFYNQNKVGVDVFDQMARKYTTHAGSRRWPLAVWTNLLDIAALNSWILYRKCSGSNISRRSFILQLIEGLRDAYMVKRKQVVQREMKPAQRRPSGKRRKCAGQGCKNNTVTVCSHCSKPTCGVCGNGDWKLTECKNCTT</sequence>
<evidence type="ECO:0000256" key="1">
    <source>
        <dbReference type="SAM" id="MobiDB-lite"/>
    </source>
</evidence>
<feature type="compositionally biased region" description="Acidic residues" evidence="1">
    <location>
        <begin position="44"/>
        <end position="55"/>
    </location>
</feature>
<dbReference type="InterPro" id="IPR029526">
    <property type="entry name" value="PGBD"/>
</dbReference>
<feature type="region of interest" description="Disordered" evidence="1">
    <location>
        <begin position="19"/>
        <end position="73"/>
    </location>
</feature>
<dbReference type="PANTHER" id="PTHR46599:SF6">
    <property type="entry name" value="DUAL SPECIFICITY PHOSPHATASE 26"/>
    <property type="match status" value="1"/>
</dbReference>
<comment type="caution">
    <text evidence="6">The sequence shown here is derived from an EMBL/GenBank/DDBJ whole genome shotgun (WGS) entry which is preliminary data.</text>
</comment>
<dbReference type="EMBL" id="CAWYQH010000090">
    <property type="protein sequence ID" value="CAK8681979.1"/>
    <property type="molecule type" value="Genomic_DNA"/>
</dbReference>
<keyword evidence="7" id="KW-1185">Reference proteome</keyword>
<dbReference type="Proteomes" id="UP001642483">
    <property type="component" value="Unassembled WGS sequence"/>
</dbReference>
<evidence type="ECO:0000313" key="5">
    <source>
        <dbReference type="EMBL" id="CAK8686143.1"/>
    </source>
</evidence>
<dbReference type="EMBL" id="CAWYQH010000101">
    <property type="protein sequence ID" value="CAK8686143.1"/>
    <property type="molecule type" value="Genomic_DNA"/>
</dbReference>
<dbReference type="EMBL" id="CAWYQH010000090">
    <property type="protein sequence ID" value="CAK8681971.1"/>
    <property type="molecule type" value="Genomic_DNA"/>
</dbReference>
<feature type="compositionally biased region" description="Acidic residues" evidence="1">
    <location>
        <begin position="21"/>
        <end position="34"/>
    </location>
</feature>
<evidence type="ECO:0000313" key="7">
    <source>
        <dbReference type="Proteomes" id="UP001642483"/>
    </source>
</evidence>
<evidence type="ECO:0000313" key="6">
    <source>
        <dbReference type="EMBL" id="CAK8695189.1"/>
    </source>
</evidence>
<dbReference type="EMBL" id="CAWYQH010000143">
    <property type="protein sequence ID" value="CAK8695189.1"/>
    <property type="molecule type" value="Genomic_DNA"/>
</dbReference>
<evidence type="ECO:0000313" key="3">
    <source>
        <dbReference type="EMBL" id="CAK8681971.1"/>
    </source>
</evidence>
<evidence type="ECO:0000259" key="2">
    <source>
        <dbReference type="Pfam" id="PF13843"/>
    </source>
</evidence>